<evidence type="ECO:0000313" key="8">
    <source>
        <dbReference type="EMBL" id="KAF5224173.1"/>
    </source>
</evidence>
<reference evidence="8 9" key="1">
    <citation type="journal article" date="2019" name="Genome Biol. Evol.">
        <title>Nanopore Sequencing Significantly Improves Genome Assembly of the Protozoan Parasite Trypanosoma cruzi.</title>
        <authorList>
            <person name="Diaz-Viraque F."/>
            <person name="Pita S."/>
            <person name="Greif G."/>
            <person name="de Souza R.C.M."/>
            <person name="Iraola G."/>
            <person name="Robello C."/>
        </authorList>
    </citation>
    <scope>NUCLEOTIDE SEQUENCE [LARGE SCALE GENOMIC DNA]</scope>
    <source>
        <strain evidence="8 9">Berenice</strain>
    </source>
</reference>
<keyword evidence="5" id="KW-0408">Iron</keyword>
<evidence type="ECO:0000256" key="5">
    <source>
        <dbReference type="ARBA" id="ARBA00023004"/>
    </source>
</evidence>
<dbReference type="GO" id="GO:0046872">
    <property type="term" value="F:metal ion binding"/>
    <property type="evidence" value="ECO:0007669"/>
    <property type="project" value="UniProtKB-KW"/>
</dbReference>
<sequence>MFHDSTITPVVTVRRRQKQRPAVRSHYKLDEVAAFILAGASSSPASRTPFQRIALQFPDDLLEDAIAVTETLKGLLAEDPRRADVVGDSARGVEGDLMKTEEVKVDDKKIRLFVVADNTFGSCCPDEITAQHYGSDCIIHFGDACMSRSTRIPVFYVQDDFRFAAFSTYPQEKERVISVRVVIRAVKLLRCRLNKLCRVLEENEISAAVSLIVLGSHRSRSLVSASACHWSDKERTAASRDNKVLVEWCSFDHFQAAPDRSNASFSSFTEGSSWVLNGVRFSRAGSGMLQYFLFVGGSNASLLIHLLDVHQYNLFHYPEELRETAFTSDNPHVLTILDEDFGCGSDAGTLGDAESKDGQNDDDDDDSVRRMDAALEVHFDRNKGKLIAIQTTLNKRIRQRAFNLELIRCSSAVGIIVASLAIEGYYETTSLLHQLLRAHGKRAYIIYIGQLNKYKIANFVDTVDCFVSIACPNSREGHFPAKEDDFTKTVVSPIEVLVALRTEDGDSPLFGHPAFYNTTLDTVLPLLREAMLAVESERAERKTAVIAVPMGSGSGASLIRASAGVVATQGANGALHRLYERSFVGLDPKKGQTPVQEGILEGRHGIARGYASEREQQEGNLY</sequence>
<dbReference type="VEuPathDB" id="TriTrypDB:ECC02_002759"/>
<dbReference type="PANTHER" id="PTHR10762">
    <property type="entry name" value="DIPHTHAMIDE BIOSYNTHESIS PROTEIN"/>
    <property type="match status" value="1"/>
</dbReference>
<dbReference type="InterPro" id="IPR042265">
    <property type="entry name" value="DPH1/DPH2_3"/>
</dbReference>
<dbReference type="GO" id="GO:0090560">
    <property type="term" value="F:2-(3-amino-3-carboxypropyl)histidine synthase activity"/>
    <property type="evidence" value="ECO:0007669"/>
    <property type="project" value="InterPro"/>
</dbReference>
<comment type="cofactor">
    <cofactor evidence="1">
        <name>[4Fe-4S] cluster</name>
        <dbReference type="ChEBI" id="CHEBI:49883"/>
    </cofactor>
</comment>
<dbReference type="InterPro" id="IPR016435">
    <property type="entry name" value="DPH1/DPH2"/>
</dbReference>
<evidence type="ECO:0000256" key="2">
    <source>
        <dbReference type="ARBA" id="ARBA00005156"/>
    </source>
</evidence>
<evidence type="ECO:0000256" key="3">
    <source>
        <dbReference type="ARBA" id="ARBA00006179"/>
    </source>
</evidence>
<evidence type="ECO:0000313" key="9">
    <source>
        <dbReference type="Proteomes" id="UP000583944"/>
    </source>
</evidence>
<comment type="pathway">
    <text evidence="2">Protein modification; peptidyl-diphthamide biosynthesis.</text>
</comment>
<dbReference type="PANTHER" id="PTHR10762:SF2">
    <property type="entry name" value="2-(3-AMINO-3-CARBOXYPROPYL)HISTIDINE SYNTHASE SUBUNIT 2"/>
    <property type="match status" value="1"/>
</dbReference>
<dbReference type="GO" id="GO:0017183">
    <property type="term" value="P:protein histidyl modification to diphthamide"/>
    <property type="evidence" value="ECO:0007669"/>
    <property type="project" value="UniProtKB-UniPathway"/>
</dbReference>
<evidence type="ECO:0000256" key="4">
    <source>
        <dbReference type="ARBA" id="ARBA00022723"/>
    </source>
</evidence>
<feature type="region of interest" description="Disordered" evidence="7">
    <location>
        <begin position="348"/>
        <end position="367"/>
    </location>
</feature>
<dbReference type="SFLD" id="SFLDS00032">
    <property type="entry name" value="Radical_SAM_3-amino-3-carboxyp"/>
    <property type="match status" value="1"/>
</dbReference>
<dbReference type="VEuPathDB" id="TriTrypDB:BCY84_14588"/>
<proteinExistence type="inferred from homology"/>
<keyword evidence="4" id="KW-0479">Metal-binding</keyword>
<gene>
    <name evidence="8" type="ORF">ECC02_002759</name>
</gene>
<accession>A0A7J6YCC7</accession>
<comment type="caution">
    <text evidence="8">The sequence shown here is derived from an EMBL/GenBank/DDBJ whole genome shotgun (WGS) entry which is preliminary data.</text>
</comment>
<dbReference type="Gene3D" id="3.40.50.11840">
    <property type="entry name" value="Diphthamide synthesis DPH1/DPH2 domain 1"/>
    <property type="match status" value="1"/>
</dbReference>
<dbReference type="NCBIfam" id="TIGR00322">
    <property type="entry name" value="diphth2_R"/>
    <property type="match status" value="2"/>
</dbReference>
<evidence type="ECO:0000256" key="1">
    <source>
        <dbReference type="ARBA" id="ARBA00001966"/>
    </source>
</evidence>
<evidence type="ECO:0000256" key="6">
    <source>
        <dbReference type="ARBA" id="ARBA00023014"/>
    </source>
</evidence>
<dbReference type="EMBL" id="JABDHM010000014">
    <property type="protein sequence ID" value="KAF5224173.1"/>
    <property type="molecule type" value="Genomic_DNA"/>
</dbReference>
<dbReference type="FunFam" id="3.40.50.11860:FF:000001">
    <property type="entry name" value="2-(3-amino-3-carboxypropyl)histidine synthase subunit 2"/>
    <property type="match status" value="1"/>
</dbReference>
<evidence type="ECO:0000256" key="7">
    <source>
        <dbReference type="SAM" id="MobiDB-lite"/>
    </source>
</evidence>
<dbReference type="Pfam" id="PF01866">
    <property type="entry name" value="Diphthamide_syn"/>
    <property type="match status" value="2"/>
</dbReference>
<dbReference type="AlphaFoldDB" id="A0A7J6YCC7"/>
<keyword evidence="6" id="KW-0411">Iron-sulfur</keyword>
<comment type="similarity">
    <text evidence="3">Belongs to the DPH1/DPH2 family. DPH2 subfamily.</text>
</comment>
<dbReference type="InterPro" id="IPR042263">
    <property type="entry name" value="DPH1/DPH2_1"/>
</dbReference>
<protein>
    <submittedName>
        <fullName evidence="8">Diphthamide synthesis protein</fullName>
    </submittedName>
</protein>
<dbReference type="Proteomes" id="UP000583944">
    <property type="component" value="Unassembled WGS sequence"/>
</dbReference>
<dbReference type="Gene3D" id="3.40.50.11860">
    <property type="entry name" value="Diphthamide synthesis DPH1/DPH2 domain 3"/>
    <property type="match status" value="1"/>
</dbReference>
<name>A0A7J6YCC7_TRYCR</name>
<dbReference type="UniPathway" id="UPA00559"/>
<dbReference type="GO" id="GO:0051536">
    <property type="term" value="F:iron-sulfur cluster binding"/>
    <property type="evidence" value="ECO:0007669"/>
    <property type="project" value="UniProtKB-KW"/>
</dbReference>
<organism evidence="8 9">
    <name type="scientific">Trypanosoma cruzi</name>
    <dbReference type="NCBI Taxonomy" id="5693"/>
    <lineage>
        <taxon>Eukaryota</taxon>
        <taxon>Discoba</taxon>
        <taxon>Euglenozoa</taxon>
        <taxon>Kinetoplastea</taxon>
        <taxon>Metakinetoplastina</taxon>
        <taxon>Trypanosomatida</taxon>
        <taxon>Trypanosomatidae</taxon>
        <taxon>Trypanosoma</taxon>
        <taxon>Schizotrypanum</taxon>
    </lineage>
</organism>